<dbReference type="SUPFAM" id="SSF47336">
    <property type="entry name" value="ACP-like"/>
    <property type="match status" value="1"/>
</dbReference>
<dbReference type="InterPro" id="IPR003230">
    <property type="entry name" value="DltC"/>
</dbReference>
<evidence type="ECO:0000256" key="2">
    <source>
        <dbReference type="ARBA" id="ARBA00022490"/>
    </source>
</evidence>
<evidence type="ECO:0000256" key="3">
    <source>
        <dbReference type="ARBA" id="ARBA00022553"/>
    </source>
</evidence>
<comment type="caution">
    <text evidence="7">The sequence shown here is derived from an EMBL/GenBank/DDBJ whole genome shotgun (WGS) entry which is preliminary data.</text>
</comment>
<keyword evidence="4 5" id="KW-0961">Cell wall biogenesis/degradation</keyword>
<organism evidence="7 8">
    <name type="scientific">Clostridium neuense</name>
    <dbReference type="NCBI Taxonomy" id="1728934"/>
    <lineage>
        <taxon>Bacteria</taxon>
        <taxon>Bacillati</taxon>
        <taxon>Bacillota</taxon>
        <taxon>Clostridia</taxon>
        <taxon>Eubacteriales</taxon>
        <taxon>Clostridiaceae</taxon>
        <taxon>Clostridium</taxon>
    </lineage>
</organism>
<dbReference type="NCBIfam" id="NF003464">
    <property type="entry name" value="PRK05087.1"/>
    <property type="match status" value="1"/>
</dbReference>
<dbReference type="NCBIfam" id="TIGR01688">
    <property type="entry name" value="dltC"/>
    <property type="match status" value="1"/>
</dbReference>
<dbReference type="Pfam" id="PF00550">
    <property type="entry name" value="PP-binding"/>
    <property type="match status" value="1"/>
</dbReference>
<accession>A0ABW8T9R9</accession>
<feature type="modified residue" description="O-(pantetheine 4'-phosphoryl)serine" evidence="5">
    <location>
        <position position="34"/>
    </location>
</feature>
<protein>
    <recommendedName>
        <fullName evidence="5">D-alanyl carrier protein</fullName>
        <shortName evidence="5">DCP</shortName>
    </recommendedName>
    <alternativeName>
        <fullName evidence="5">D-alanine--poly(phosphoribitol) ligase subunit 2</fullName>
    </alternativeName>
</protein>
<keyword evidence="7" id="KW-0436">Ligase</keyword>
<evidence type="ECO:0000256" key="4">
    <source>
        <dbReference type="ARBA" id="ARBA00023316"/>
    </source>
</evidence>
<dbReference type="EMBL" id="JBJIAA010000002">
    <property type="protein sequence ID" value="MFL0249249.1"/>
    <property type="molecule type" value="Genomic_DNA"/>
</dbReference>
<dbReference type="Proteomes" id="UP001623592">
    <property type="component" value="Unassembled WGS sequence"/>
</dbReference>
<dbReference type="HAMAP" id="MF_00565">
    <property type="entry name" value="DltC"/>
    <property type="match status" value="1"/>
</dbReference>
<sequence length="78" mass="8893">MEETVLEILEEICGTDEVRNDLDLDLFENGLLDSLGFIELLLSIQNKLKISIQPTEVTREQVSTPKKIIEYLNSKKGE</sequence>
<comment type="similarity">
    <text evidence="5">Belongs to the DltC family.</text>
</comment>
<keyword evidence="2 5" id="KW-0963">Cytoplasm</keyword>
<feature type="domain" description="Carrier" evidence="6">
    <location>
        <begin position="1"/>
        <end position="76"/>
    </location>
</feature>
<dbReference type="InterPro" id="IPR009081">
    <property type="entry name" value="PP-bd_ACP"/>
</dbReference>
<keyword evidence="1 5" id="KW-0596">Phosphopantetheine</keyword>
<reference evidence="7 8" key="1">
    <citation type="submission" date="2024-11" db="EMBL/GenBank/DDBJ databases">
        <authorList>
            <person name="Heng Y.C."/>
            <person name="Lim A.C.H."/>
            <person name="Lee J.K.Y."/>
            <person name="Kittelmann S."/>
        </authorList>
    </citation>
    <scope>NUCLEOTIDE SEQUENCE [LARGE SCALE GENOMIC DNA]</scope>
    <source>
        <strain evidence="7 8">WILCCON 0114</strain>
    </source>
</reference>
<evidence type="ECO:0000259" key="6">
    <source>
        <dbReference type="PROSITE" id="PS50075"/>
    </source>
</evidence>
<dbReference type="RefSeq" id="WP_406785922.1">
    <property type="nucleotide sequence ID" value="NZ_JBJIAA010000002.1"/>
</dbReference>
<keyword evidence="3 5" id="KW-0597">Phosphoprotein</keyword>
<name>A0ABW8T9R9_9CLOT</name>
<evidence type="ECO:0000256" key="1">
    <source>
        <dbReference type="ARBA" id="ARBA00022450"/>
    </source>
</evidence>
<dbReference type="PROSITE" id="PS50075">
    <property type="entry name" value="CARRIER"/>
    <property type="match status" value="1"/>
</dbReference>
<evidence type="ECO:0000313" key="7">
    <source>
        <dbReference type="EMBL" id="MFL0249249.1"/>
    </source>
</evidence>
<dbReference type="Gene3D" id="1.10.1200.10">
    <property type="entry name" value="ACP-like"/>
    <property type="match status" value="1"/>
</dbReference>
<comment type="function">
    <text evidence="5">Carrier protein involved in the D-alanylation of lipoteichoic acid (LTA). The loading of thioester-linked D-alanine onto DltC is catalyzed by D-alanine--D-alanyl carrier protein ligase DltA. The DltC-carried D-alanyl group is further transferred to cell membrane phosphatidylglycerol (PG) by forming an ester bond, probably catalyzed by DltD. D-alanylation of LTA plays an important role in modulating the properties of the cell wall in Gram-positive bacteria, influencing the net charge of the cell wall.</text>
</comment>
<comment type="subcellular location">
    <subcellularLocation>
        <location evidence="5">Cytoplasm</location>
    </subcellularLocation>
</comment>
<proteinExistence type="inferred from homology"/>
<dbReference type="InterPro" id="IPR036736">
    <property type="entry name" value="ACP-like_sf"/>
</dbReference>
<dbReference type="GO" id="GO:0016874">
    <property type="term" value="F:ligase activity"/>
    <property type="evidence" value="ECO:0007669"/>
    <property type="project" value="UniProtKB-KW"/>
</dbReference>
<keyword evidence="8" id="KW-1185">Reference proteome</keyword>
<gene>
    <name evidence="5 7" type="primary">dltC</name>
    <name evidence="7" type="ORF">ACJDT4_02360</name>
</gene>
<comment type="pathway">
    <text evidence="5">Cell wall biogenesis; lipoteichoic acid biosynthesis.</text>
</comment>
<evidence type="ECO:0000256" key="5">
    <source>
        <dbReference type="HAMAP-Rule" id="MF_00565"/>
    </source>
</evidence>
<comment type="PTM">
    <text evidence="5">4'-phosphopantetheine is transferred from CoA to a specific serine of apo-DCP.</text>
</comment>
<evidence type="ECO:0000313" key="8">
    <source>
        <dbReference type="Proteomes" id="UP001623592"/>
    </source>
</evidence>